<dbReference type="EMBL" id="CAJOBD010055705">
    <property type="protein sequence ID" value="CAF4366161.1"/>
    <property type="molecule type" value="Genomic_DNA"/>
</dbReference>
<evidence type="ECO:0000313" key="1">
    <source>
        <dbReference type="EMBL" id="CAF4366161.1"/>
    </source>
</evidence>
<gene>
    <name evidence="1" type="ORF">JBS370_LOCUS42380</name>
</gene>
<organism evidence="1 2">
    <name type="scientific">Rotaria sordida</name>
    <dbReference type="NCBI Taxonomy" id="392033"/>
    <lineage>
        <taxon>Eukaryota</taxon>
        <taxon>Metazoa</taxon>
        <taxon>Spiralia</taxon>
        <taxon>Gnathifera</taxon>
        <taxon>Rotifera</taxon>
        <taxon>Eurotatoria</taxon>
        <taxon>Bdelloidea</taxon>
        <taxon>Philodinida</taxon>
        <taxon>Philodinidae</taxon>
        <taxon>Rotaria</taxon>
    </lineage>
</organism>
<sequence length="15" mass="1490">GNSGGPAIQGTKKQF</sequence>
<evidence type="ECO:0000313" key="2">
    <source>
        <dbReference type="Proteomes" id="UP000663836"/>
    </source>
</evidence>
<protein>
    <submittedName>
        <fullName evidence="1">Uncharacterized protein</fullName>
    </submittedName>
</protein>
<feature type="non-terminal residue" evidence="1">
    <location>
        <position position="1"/>
    </location>
</feature>
<proteinExistence type="predicted"/>
<reference evidence="1" key="1">
    <citation type="submission" date="2021-02" db="EMBL/GenBank/DDBJ databases">
        <authorList>
            <person name="Nowell W R."/>
        </authorList>
    </citation>
    <scope>NUCLEOTIDE SEQUENCE</scope>
</reference>
<accession>A0A820M288</accession>
<dbReference type="Proteomes" id="UP000663836">
    <property type="component" value="Unassembled WGS sequence"/>
</dbReference>
<comment type="caution">
    <text evidence="1">The sequence shown here is derived from an EMBL/GenBank/DDBJ whole genome shotgun (WGS) entry which is preliminary data.</text>
</comment>
<name>A0A820M288_9BILA</name>